<proteinExistence type="predicted"/>
<keyword evidence="4" id="KW-1185">Reference proteome</keyword>
<protein>
    <submittedName>
        <fullName evidence="3">Uncharacterized protein</fullName>
    </submittedName>
</protein>
<feature type="coiled-coil region" evidence="1">
    <location>
        <begin position="57"/>
        <end position="84"/>
    </location>
</feature>
<evidence type="ECO:0000256" key="2">
    <source>
        <dbReference type="SAM" id="MobiDB-lite"/>
    </source>
</evidence>
<evidence type="ECO:0000313" key="4">
    <source>
        <dbReference type="Proteomes" id="UP000654075"/>
    </source>
</evidence>
<evidence type="ECO:0000256" key="1">
    <source>
        <dbReference type="SAM" id="Coils"/>
    </source>
</evidence>
<reference evidence="3" key="1">
    <citation type="submission" date="2021-02" db="EMBL/GenBank/DDBJ databases">
        <authorList>
            <person name="Dougan E. K."/>
            <person name="Rhodes N."/>
            <person name="Thang M."/>
            <person name="Chan C."/>
        </authorList>
    </citation>
    <scope>NUCLEOTIDE SEQUENCE</scope>
</reference>
<dbReference type="EMBL" id="CAJNNV010013673">
    <property type="protein sequence ID" value="CAE8601926.1"/>
    <property type="molecule type" value="Genomic_DNA"/>
</dbReference>
<dbReference type="AlphaFoldDB" id="A0A813ENP6"/>
<comment type="caution">
    <text evidence="3">The sequence shown here is derived from an EMBL/GenBank/DDBJ whole genome shotgun (WGS) entry which is preliminary data.</text>
</comment>
<name>A0A813ENP6_POLGL</name>
<evidence type="ECO:0000313" key="3">
    <source>
        <dbReference type="EMBL" id="CAE8601926.1"/>
    </source>
</evidence>
<keyword evidence="1" id="KW-0175">Coiled coil</keyword>
<feature type="region of interest" description="Disordered" evidence="2">
    <location>
        <begin position="138"/>
        <end position="161"/>
    </location>
</feature>
<dbReference type="Proteomes" id="UP000654075">
    <property type="component" value="Unassembled WGS sequence"/>
</dbReference>
<feature type="compositionally biased region" description="Basic and acidic residues" evidence="2">
    <location>
        <begin position="138"/>
        <end position="148"/>
    </location>
</feature>
<gene>
    <name evidence="3" type="ORF">PGLA1383_LOCUS20190</name>
</gene>
<accession>A0A813ENP6</accession>
<organism evidence="3 4">
    <name type="scientific">Polarella glacialis</name>
    <name type="common">Dinoflagellate</name>
    <dbReference type="NCBI Taxonomy" id="89957"/>
    <lineage>
        <taxon>Eukaryota</taxon>
        <taxon>Sar</taxon>
        <taxon>Alveolata</taxon>
        <taxon>Dinophyceae</taxon>
        <taxon>Suessiales</taxon>
        <taxon>Suessiaceae</taxon>
        <taxon>Polarella</taxon>
    </lineage>
</organism>
<feature type="non-terminal residue" evidence="3">
    <location>
        <position position="359"/>
    </location>
</feature>
<sequence>VRDQIANALATRRLSTVIGALTAVREQKLQEAAAPEVQSHETPHGLHWPSAEEMKKIKEAFAHAINNKEEMKKLKEEFAHAINNNDHNDKAFHDVQKQNDNAIHDVQKQKLQEASEAVGRSHGAVLSLKGLGDYFAQHKSEHQPEHKQQQQHHPVARLPPPAVFGPALAANHLMNGGAWSRKVTYRQNEIAQCTFDIAQATFFLTRAGLGLTAAIRECDASSQEEGPPGSAKLRCSVDVTGLIGSFSFAAAAVSMAVSQCPVGRNLDAHCAADIALAVAGVAGVATSGSSFLLTCGQLGKPQQSFVPRHLAANNDTSSLEREGGAAGAEELVSNNHSNIIINNNNNETARSSSTPPLIV</sequence>